<keyword evidence="7" id="KW-0812">Transmembrane</keyword>
<dbReference type="PROSITE" id="PS50885">
    <property type="entry name" value="HAMP"/>
    <property type="match status" value="1"/>
</dbReference>
<dbReference type="AlphaFoldDB" id="A0A328U0P9"/>
<sequence>MKRLRSSPYDPIFIKIMLSFFAVVIPMFAIGLVLNLKGAASVREEITTMLQTKVRYDMNTLEAELDRMIGLQYEMVVDNDLLYLSVADPVLSENERRTAILNLQRKLLMIRNSSSFIRSASAYIPLIRRTISSDRLVDDLERKTFDGLVTSDRRKRGEIVEWNNRLFIVKRQPDLGQGSDPIALLSLELSRSAIASELTRFSGNYDGGMVLLGNSLDWRIDQGAGEKLPAALEGAFEQMMKGREGLTTIELDGQRFIVAQQQSGRLDATLLQFIPEAEVLGPLKQYRIWLWLLSLLSLVVILFYSFWMHRLIHKPFKAMIVAFRMLELGNLGLDIKHRSNDEFRFLYAQFNKMVRRLEASIQDVYVHKYRAQKAELKQLQSQINPHFLYNSFFTLGRMIKLQDYDNLMPFANHLGEYFRFITRDTKEEIPLEDEANFSRSFAEIQNIRFHKRIQAEFGQLPEEAKGVTVPRLIIQPIIENAYKHGVENRPEGGTVTIGFRLEREQVIVSVEDNGQEIDAVAIARLEKALNDRSEGLESTGMINVHRRLQLKYGEEAGLRLSEGAGGGLRVDIVIPYQRGRFDVQNHDCG</sequence>
<keyword evidence="4" id="KW-0808">Transferase</keyword>
<keyword evidence="10" id="KW-1185">Reference proteome</keyword>
<keyword evidence="7" id="KW-1133">Transmembrane helix</keyword>
<dbReference type="RefSeq" id="WP_112885138.1">
    <property type="nucleotide sequence ID" value="NZ_QLUW01000006.1"/>
</dbReference>
<evidence type="ECO:0000256" key="7">
    <source>
        <dbReference type="SAM" id="Phobius"/>
    </source>
</evidence>
<feature type="transmembrane region" description="Helical" evidence="7">
    <location>
        <begin position="12"/>
        <end position="34"/>
    </location>
</feature>
<dbReference type="Gene3D" id="6.10.340.10">
    <property type="match status" value="1"/>
</dbReference>
<dbReference type="EMBL" id="QLUW01000006">
    <property type="protein sequence ID" value="RAP73554.1"/>
    <property type="molecule type" value="Genomic_DNA"/>
</dbReference>
<feature type="transmembrane region" description="Helical" evidence="7">
    <location>
        <begin position="288"/>
        <end position="307"/>
    </location>
</feature>
<name>A0A328U0P9_9BACL</name>
<gene>
    <name evidence="9" type="ORF">DL346_25070</name>
</gene>
<accession>A0A328U0P9</accession>
<dbReference type="CDD" id="cd06225">
    <property type="entry name" value="HAMP"/>
    <property type="match status" value="1"/>
</dbReference>
<keyword evidence="3" id="KW-0597">Phosphoprotein</keyword>
<evidence type="ECO:0000313" key="9">
    <source>
        <dbReference type="EMBL" id="RAP73554.1"/>
    </source>
</evidence>
<dbReference type="InterPro" id="IPR003594">
    <property type="entry name" value="HATPase_dom"/>
</dbReference>
<protein>
    <recommendedName>
        <fullName evidence="8">HAMP domain-containing protein</fullName>
    </recommendedName>
</protein>
<dbReference type="InterPro" id="IPR036890">
    <property type="entry name" value="HATPase_C_sf"/>
</dbReference>
<dbReference type="GO" id="GO:0000155">
    <property type="term" value="F:phosphorelay sensor kinase activity"/>
    <property type="evidence" value="ECO:0007669"/>
    <property type="project" value="InterPro"/>
</dbReference>
<dbReference type="Proteomes" id="UP000249260">
    <property type="component" value="Unassembled WGS sequence"/>
</dbReference>
<reference evidence="9 10" key="1">
    <citation type="submission" date="2018-06" db="EMBL/GenBank/DDBJ databases">
        <title>Paenibacillus montanisoli sp. nov., isolated from mountain area soil.</title>
        <authorList>
            <person name="Wu M."/>
        </authorList>
    </citation>
    <scope>NUCLEOTIDE SEQUENCE [LARGE SCALE GENOMIC DNA]</scope>
    <source>
        <strain evidence="9 10">RA17</strain>
    </source>
</reference>
<dbReference type="SMART" id="SM00304">
    <property type="entry name" value="HAMP"/>
    <property type="match status" value="1"/>
</dbReference>
<dbReference type="InterPro" id="IPR010559">
    <property type="entry name" value="Sig_transdc_His_kin_internal"/>
</dbReference>
<evidence type="ECO:0000256" key="1">
    <source>
        <dbReference type="ARBA" id="ARBA00004651"/>
    </source>
</evidence>
<dbReference type="GO" id="GO:0005886">
    <property type="term" value="C:plasma membrane"/>
    <property type="evidence" value="ECO:0007669"/>
    <property type="project" value="UniProtKB-SubCell"/>
</dbReference>
<evidence type="ECO:0000256" key="4">
    <source>
        <dbReference type="ARBA" id="ARBA00022679"/>
    </source>
</evidence>
<evidence type="ECO:0000256" key="3">
    <source>
        <dbReference type="ARBA" id="ARBA00022553"/>
    </source>
</evidence>
<evidence type="ECO:0000259" key="8">
    <source>
        <dbReference type="PROSITE" id="PS50885"/>
    </source>
</evidence>
<keyword evidence="2" id="KW-1003">Cell membrane</keyword>
<evidence type="ECO:0000256" key="5">
    <source>
        <dbReference type="ARBA" id="ARBA00022777"/>
    </source>
</evidence>
<feature type="domain" description="HAMP" evidence="8">
    <location>
        <begin position="310"/>
        <end position="362"/>
    </location>
</feature>
<dbReference type="PANTHER" id="PTHR34220:SF7">
    <property type="entry name" value="SENSOR HISTIDINE KINASE YPDA"/>
    <property type="match status" value="1"/>
</dbReference>
<dbReference type="InterPro" id="IPR050640">
    <property type="entry name" value="Bact_2-comp_sensor_kinase"/>
</dbReference>
<dbReference type="PANTHER" id="PTHR34220">
    <property type="entry name" value="SENSOR HISTIDINE KINASE YPDA"/>
    <property type="match status" value="1"/>
</dbReference>
<comment type="caution">
    <text evidence="9">The sequence shown here is derived from an EMBL/GenBank/DDBJ whole genome shotgun (WGS) entry which is preliminary data.</text>
</comment>
<evidence type="ECO:0000313" key="10">
    <source>
        <dbReference type="Proteomes" id="UP000249260"/>
    </source>
</evidence>
<comment type="subcellular location">
    <subcellularLocation>
        <location evidence="1">Cell membrane</location>
        <topology evidence="1">Multi-pass membrane protein</topology>
    </subcellularLocation>
</comment>
<evidence type="ECO:0000256" key="2">
    <source>
        <dbReference type="ARBA" id="ARBA00022475"/>
    </source>
</evidence>
<keyword evidence="5" id="KW-0418">Kinase</keyword>
<proteinExistence type="predicted"/>
<dbReference type="SUPFAM" id="SSF158472">
    <property type="entry name" value="HAMP domain-like"/>
    <property type="match status" value="1"/>
</dbReference>
<dbReference type="Gene3D" id="3.30.565.10">
    <property type="entry name" value="Histidine kinase-like ATPase, C-terminal domain"/>
    <property type="match status" value="1"/>
</dbReference>
<dbReference type="OrthoDB" id="2062925at2"/>
<dbReference type="SUPFAM" id="SSF55874">
    <property type="entry name" value="ATPase domain of HSP90 chaperone/DNA topoisomerase II/histidine kinase"/>
    <property type="match status" value="1"/>
</dbReference>
<dbReference type="Pfam" id="PF00672">
    <property type="entry name" value="HAMP"/>
    <property type="match status" value="1"/>
</dbReference>
<dbReference type="Pfam" id="PF06580">
    <property type="entry name" value="His_kinase"/>
    <property type="match status" value="1"/>
</dbReference>
<dbReference type="Pfam" id="PF02518">
    <property type="entry name" value="HATPase_c"/>
    <property type="match status" value="1"/>
</dbReference>
<dbReference type="InterPro" id="IPR003660">
    <property type="entry name" value="HAMP_dom"/>
</dbReference>
<keyword evidence="6 7" id="KW-0472">Membrane</keyword>
<evidence type="ECO:0000256" key="6">
    <source>
        <dbReference type="ARBA" id="ARBA00023136"/>
    </source>
</evidence>
<organism evidence="9 10">
    <name type="scientific">Paenibacillus montanisoli</name>
    <dbReference type="NCBI Taxonomy" id="2081970"/>
    <lineage>
        <taxon>Bacteria</taxon>
        <taxon>Bacillati</taxon>
        <taxon>Bacillota</taxon>
        <taxon>Bacilli</taxon>
        <taxon>Bacillales</taxon>
        <taxon>Paenibacillaceae</taxon>
        <taxon>Paenibacillus</taxon>
    </lineage>
</organism>